<comment type="catalytic activity">
    <reaction evidence="1 9">
        <text>N-(5-phospho-beta-D-ribosyl)anthranilate = 1-(2-carboxyphenylamino)-1-deoxy-D-ribulose 5-phosphate</text>
        <dbReference type="Rhea" id="RHEA:21540"/>
        <dbReference type="ChEBI" id="CHEBI:18277"/>
        <dbReference type="ChEBI" id="CHEBI:58613"/>
        <dbReference type="EC" id="5.3.1.24"/>
    </reaction>
</comment>
<dbReference type="PANTHER" id="PTHR42894">
    <property type="entry name" value="N-(5'-PHOSPHORIBOSYL)ANTHRANILATE ISOMERASE"/>
    <property type="match status" value="1"/>
</dbReference>
<comment type="caution">
    <text evidence="11">The sequence shown here is derived from an EMBL/GenBank/DDBJ whole genome shotgun (WGS) entry which is preliminary data.</text>
</comment>
<evidence type="ECO:0000313" key="12">
    <source>
        <dbReference type="Proteomes" id="UP000294545"/>
    </source>
</evidence>
<proteinExistence type="inferred from homology"/>
<protein>
    <recommendedName>
        <fullName evidence="4 9">N-(5'-phosphoribosyl)anthranilate isomerase</fullName>
        <shortName evidence="9">PRAI</shortName>
        <ecNumber evidence="3 9">5.3.1.24</ecNumber>
    </recommendedName>
</protein>
<reference evidence="11 12" key="1">
    <citation type="submission" date="2019-03" db="EMBL/GenBank/DDBJ databases">
        <title>Genomic Encyclopedia of Type Strains, Phase IV (KMG-IV): sequencing the most valuable type-strain genomes for metagenomic binning, comparative biology and taxonomic classification.</title>
        <authorList>
            <person name="Goeker M."/>
        </authorList>
    </citation>
    <scope>NUCLEOTIDE SEQUENCE [LARGE SCALE GENOMIC DNA]</scope>
    <source>
        <strain evidence="11 12">DSM 24176</strain>
    </source>
</reference>
<evidence type="ECO:0000313" key="11">
    <source>
        <dbReference type="EMBL" id="TCK98223.1"/>
    </source>
</evidence>
<evidence type="ECO:0000256" key="9">
    <source>
        <dbReference type="HAMAP-Rule" id="MF_00135"/>
    </source>
</evidence>
<dbReference type="CDD" id="cd00405">
    <property type="entry name" value="PRAI"/>
    <property type="match status" value="1"/>
</dbReference>
<dbReference type="UniPathway" id="UPA00035">
    <property type="reaction ID" value="UER00042"/>
</dbReference>
<dbReference type="SUPFAM" id="SSF51366">
    <property type="entry name" value="Ribulose-phoshate binding barrel"/>
    <property type="match status" value="1"/>
</dbReference>
<dbReference type="HAMAP" id="MF_00135">
    <property type="entry name" value="PRAI"/>
    <property type="match status" value="1"/>
</dbReference>
<dbReference type="RefSeq" id="WP_165868492.1">
    <property type="nucleotide sequence ID" value="NZ_SMGQ01000011.1"/>
</dbReference>
<evidence type="ECO:0000256" key="8">
    <source>
        <dbReference type="ARBA" id="ARBA00023235"/>
    </source>
</evidence>
<gene>
    <name evidence="9" type="primary">trpF</name>
    <name evidence="11" type="ORF">EDC19_0642</name>
</gene>
<accession>A0A4R1N6G7</accession>
<dbReference type="Gene3D" id="3.20.20.70">
    <property type="entry name" value="Aldolase class I"/>
    <property type="match status" value="1"/>
</dbReference>
<evidence type="ECO:0000256" key="7">
    <source>
        <dbReference type="ARBA" id="ARBA00023141"/>
    </source>
</evidence>
<evidence type="ECO:0000256" key="6">
    <source>
        <dbReference type="ARBA" id="ARBA00022822"/>
    </source>
</evidence>
<dbReference type="InterPro" id="IPR011060">
    <property type="entry name" value="RibuloseP-bd_barrel"/>
</dbReference>
<feature type="domain" description="N-(5'phosphoribosyl) anthranilate isomerase (PRAI)" evidence="10">
    <location>
        <begin position="6"/>
        <end position="193"/>
    </location>
</feature>
<dbReference type="Pfam" id="PF00697">
    <property type="entry name" value="PRAI"/>
    <property type="match status" value="1"/>
</dbReference>
<keyword evidence="8 9" id="KW-0413">Isomerase</keyword>
<keyword evidence="12" id="KW-1185">Reference proteome</keyword>
<comment type="similarity">
    <text evidence="9">Belongs to the TrpF family.</text>
</comment>
<sequence>MIPKIKVCGITKPEEIQALNDMAVDYVGFVFATSKRKITVEKAIKLRKLLNKDIKTVAVLKDPTDDLVQWVIDGQFDIIQWHGIIPEKWLARIDQNIWQGVSICNEASLNEMIGHHNIVGYVLDGKNPGSGKPFDWELLKQLSTQSNIILAGGLNAENVDTAIKTAHPHIVDVSSGVEDANGKSYEKIKTFVRKVRNYDK</sequence>
<dbReference type="InterPro" id="IPR013785">
    <property type="entry name" value="Aldolase_TIM"/>
</dbReference>
<dbReference type="GO" id="GO:0000162">
    <property type="term" value="P:L-tryptophan biosynthetic process"/>
    <property type="evidence" value="ECO:0007669"/>
    <property type="project" value="UniProtKB-UniRule"/>
</dbReference>
<name>A0A4R1N6G7_9FIRM</name>
<keyword evidence="7 9" id="KW-0057">Aromatic amino acid biosynthesis</keyword>
<keyword evidence="6 9" id="KW-0822">Tryptophan biosynthesis</keyword>
<evidence type="ECO:0000256" key="1">
    <source>
        <dbReference type="ARBA" id="ARBA00001164"/>
    </source>
</evidence>
<organism evidence="11 12">
    <name type="scientific">Natranaerovirga hydrolytica</name>
    <dbReference type="NCBI Taxonomy" id="680378"/>
    <lineage>
        <taxon>Bacteria</taxon>
        <taxon>Bacillati</taxon>
        <taxon>Bacillota</taxon>
        <taxon>Clostridia</taxon>
        <taxon>Lachnospirales</taxon>
        <taxon>Natranaerovirgaceae</taxon>
        <taxon>Natranaerovirga</taxon>
    </lineage>
</organism>
<dbReference type="Proteomes" id="UP000294545">
    <property type="component" value="Unassembled WGS sequence"/>
</dbReference>
<evidence type="ECO:0000259" key="10">
    <source>
        <dbReference type="Pfam" id="PF00697"/>
    </source>
</evidence>
<evidence type="ECO:0000256" key="4">
    <source>
        <dbReference type="ARBA" id="ARBA00022272"/>
    </source>
</evidence>
<evidence type="ECO:0000256" key="3">
    <source>
        <dbReference type="ARBA" id="ARBA00012572"/>
    </source>
</evidence>
<dbReference type="GO" id="GO:0004640">
    <property type="term" value="F:phosphoribosylanthranilate isomerase activity"/>
    <property type="evidence" value="ECO:0007669"/>
    <property type="project" value="UniProtKB-UniRule"/>
</dbReference>
<dbReference type="InterPro" id="IPR044643">
    <property type="entry name" value="TrpF_fam"/>
</dbReference>
<dbReference type="EMBL" id="SMGQ01000011">
    <property type="protein sequence ID" value="TCK98223.1"/>
    <property type="molecule type" value="Genomic_DNA"/>
</dbReference>
<comment type="pathway">
    <text evidence="2 9">Amino-acid biosynthesis; L-tryptophan biosynthesis; L-tryptophan from chorismate: step 3/5.</text>
</comment>
<dbReference type="EC" id="5.3.1.24" evidence="3 9"/>
<dbReference type="AlphaFoldDB" id="A0A4R1N6G7"/>
<evidence type="ECO:0000256" key="5">
    <source>
        <dbReference type="ARBA" id="ARBA00022605"/>
    </source>
</evidence>
<keyword evidence="5 9" id="KW-0028">Amino-acid biosynthesis</keyword>
<dbReference type="InterPro" id="IPR001240">
    <property type="entry name" value="PRAI_dom"/>
</dbReference>
<dbReference type="PANTHER" id="PTHR42894:SF1">
    <property type="entry name" value="N-(5'-PHOSPHORIBOSYL)ANTHRANILATE ISOMERASE"/>
    <property type="match status" value="1"/>
</dbReference>
<evidence type="ECO:0000256" key="2">
    <source>
        <dbReference type="ARBA" id="ARBA00004664"/>
    </source>
</evidence>